<dbReference type="Proteomes" id="UP000178187">
    <property type="component" value="Unassembled WGS sequence"/>
</dbReference>
<gene>
    <name evidence="2" type="ORF">A3G33_04080</name>
</gene>
<dbReference type="InterPro" id="IPR023753">
    <property type="entry name" value="FAD/NAD-binding_dom"/>
</dbReference>
<evidence type="ECO:0000313" key="2">
    <source>
        <dbReference type="EMBL" id="OGW98275.1"/>
    </source>
</evidence>
<proteinExistence type="predicted"/>
<dbReference type="GO" id="GO:0016491">
    <property type="term" value="F:oxidoreductase activity"/>
    <property type="evidence" value="ECO:0007669"/>
    <property type="project" value="InterPro"/>
</dbReference>
<evidence type="ECO:0000313" key="3">
    <source>
        <dbReference type="Proteomes" id="UP000178187"/>
    </source>
</evidence>
<dbReference type="InterPro" id="IPR052541">
    <property type="entry name" value="SQRD"/>
</dbReference>
<comment type="caution">
    <text evidence="2">The sequence shown here is derived from an EMBL/GenBank/DDBJ whole genome shotgun (WGS) entry which is preliminary data.</text>
</comment>
<organism evidence="2 3">
    <name type="scientific">Candidatus Danuiimicrobium aquiferis</name>
    <dbReference type="NCBI Taxonomy" id="1801832"/>
    <lineage>
        <taxon>Bacteria</taxon>
        <taxon>Pseudomonadati</taxon>
        <taxon>Candidatus Omnitrophota</taxon>
        <taxon>Candidatus Danuiimicrobium</taxon>
    </lineage>
</organism>
<dbReference type="PANTHER" id="PTHR43755">
    <property type="match status" value="1"/>
</dbReference>
<dbReference type="PANTHER" id="PTHR43755:SF1">
    <property type="entry name" value="FAD-DEPENDENT PYRIDINE NUCLEOTIDE-DISULPHIDE OXIDOREDUCTASE"/>
    <property type="match status" value="1"/>
</dbReference>
<dbReference type="Gene3D" id="3.50.50.60">
    <property type="entry name" value="FAD/NAD(P)-binding domain"/>
    <property type="match status" value="2"/>
</dbReference>
<accession>A0A1G1KZE0</accession>
<dbReference type="InterPro" id="IPR036188">
    <property type="entry name" value="FAD/NAD-bd_sf"/>
</dbReference>
<sequence length="405" mass="44221">MDQETILILGGGIGGQVAANSLAPLLKGKHRIILMDKGQNFEFPPSFPWVVAGQRNPADIQKSLPLLLKKGVTFIQAEIFGIDPVSKKVKTSAGPLSFDYLLISLGAELAPGKISGFQEGALNLYTLDGSIQIHKSLQSFDQGKIAVLITSTPFKCPAAPYEAVFLIQDLLKKKGRKGEVAVFTPEPFPMPTAGSKVGEALRGMLESKGIRFYPGHKVTKIDPQGKTLIFENGKNENYDLLVGVPPHEAPKPVKESGLTNETGWIPVDRETLETKYPGIYAIGDVTTIPIAQGKTLPKAGIFAHYQAEIVAANILSRLNHQPEKGKFDGAGWCAIEMGSGVAAFGNGEFYAPNGAEVRLYRPDRFWHLGRVLFEKWWLSPFSIKRKILRLMLKMGARMRGISVSL</sequence>
<dbReference type="EMBL" id="MHFR01000036">
    <property type="protein sequence ID" value="OGW98275.1"/>
    <property type="molecule type" value="Genomic_DNA"/>
</dbReference>
<dbReference type="AlphaFoldDB" id="A0A1G1KZE0"/>
<name>A0A1G1KZE0_9BACT</name>
<dbReference type="SUPFAM" id="SSF51905">
    <property type="entry name" value="FAD/NAD(P)-binding domain"/>
    <property type="match status" value="2"/>
</dbReference>
<evidence type="ECO:0000259" key="1">
    <source>
        <dbReference type="Pfam" id="PF07992"/>
    </source>
</evidence>
<feature type="domain" description="FAD/NAD(P)-binding" evidence="1">
    <location>
        <begin position="6"/>
        <end position="292"/>
    </location>
</feature>
<dbReference type="Pfam" id="PF07992">
    <property type="entry name" value="Pyr_redox_2"/>
    <property type="match status" value="1"/>
</dbReference>
<protein>
    <recommendedName>
        <fullName evidence="1">FAD/NAD(P)-binding domain-containing protein</fullName>
    </recommendedName>
</protein>
<reference evidence="2 3" key="1">
    <citation type="journal article" date="2016" name="Nat. Commun.">
        <title>Thousands of microbial genomes shed light on interconnected biogeochemical processes in an aquifer system.</title>
        <authorList>
            <person name="Anantharaman K."/>
            <person name="Brown C.T."/>
            <person name="Hug L.A."/>
            <person name="Sharon I."/>
            <person name="Castelle C.J."/>
            <person name="Probst A.J."/>
            <person name="Thomas B.C."/>
            <person name="Singh A."/>
            <person name="Wilkins M.J."/>
            <person name="Karaoz U."/>
            <person name="Brodie E.L."/>
            <person name="Williams K.H."/>
            <person name="Hubbard S.S."/>
            <person name="Banfield J.F."/>
        </authorList>
    </citation>
    <scope>NUCLEOTIDE SEQUENCE [LARGE SCALE GENOMIC DNA]</scope>
</reference>
<dbReference type="PRINTS" id="PR00368">
    <property type="entry name" value="FADPNR"/>
</dbReference>